<dbReference type="Proteomes" id="UP000001542">
    <property type="component" value="Unassembled WGS sequence"/>
</dbReference>
<evidence type="ECO:0000313" key="1">
    <source>
        <dbReference type="EMBL" id="EAY16914.1"/>
    </source>
</evidence>
<dbReference type="VEuPathDB" id="TrichDB:TVAG_150650"/>
<dbReference type="KEGG" id="tva:4774926"/>
<proteinExistence type="predicted"/>
<name>A2DRW7_TRIV3</name>
<organism evidence="1 2">
    <name type="scientific">Trichomonas vaginalis (strain ATCC PRA-98 / G3)</name>
    <dbReference type="NCBI Taxonomy" id="412133"/>
    <lineage>
        <taxon>Eukaryota</taxon>
        <taxon>Metamonada</taxon>
        <taxon>Parabasalia</taxon>
        <taxon>Trichomonadida</taxon>
        <taxon>Trichomonadidae</taxon>
        <taxon>Trichomonas</taxon>
    </lineage>
</organism>
<dbReference type="EMBL" id="DS113237">
    <property type="protein sequence ID" value="EAY16914.1"/>
    <property type="molecule type" value="Genomic_DNA"/>
</dbReference>
<gene>
    <name evidence="1" type="ORF">TVAG_150650</name>
</gene>
<dbReference type="AlphaFoldDB" id="A2DRW7"/>
<sequence length="771" mass="89597">MSSFVQWNFRDEYIDTMLVHFVYNQDFERSDEANIKLLILSHQFAHNGFPAIYVDNPPPDMAQRNVPGVLVFDFYKKGIGIPNWSKVTTIDWIIEHDLEPKLWILLQRALTLKLYYEKIDQDCLYFSSYILVPKSKNWPIPSLYRIYPLFRAHRIYIRITCELIPSLCVEFPQVPPINSFILVPPNEQPYKIISTYGTKLKLISPIKDDYRTIDITITKFVLVANPPRSLQLFFSPEENEPIKTSTRVFQPPKTDESVIEEFYSKIKQESKENSKPTQIKNTFETILNEIASNDEELSHIKQSFNRCYEIPMSIEETNLQYQGKIVYSLNFNPHIFCNSYAPSDIQASLSDAHIQQIDTPSTIISRDGGNYSETASTLINTWEDKKCSPVYGQKDGSFIIFYETCISKNAIITFFDQLTHHYSHFGFGKMTLFSQQPGLNEVSSGQTFVAAAEFYKRNELVFHREHHVFVYLVTKSYEMSKIDGNFGYVNFTENDIQNSTDSDIKMRAFELYATLRGMQDSPFGRMQNFQMEPPDFLFGFRYQPPFVLNRENQHLSIHIAYNQRTFDSVWVDDIGSAMTRWYVPNNSAIIHAISSIWDLCENRGIDVDFNIIYVYEYVTEDTFSSLMEEIRNNTKNLESVISVYTVYPSPFVQISIQSDLSMIRDTADMIIETNYPEIMNPGKEMYNPNKCAFVVTQRMQTYQVCSLNNPGFNNFSRFVRQLSRLSWLSAKPNFPQRTSSLPPHILRILMQSDTDVSVFTRFIFSPDAASM</sequence>
<dbReference type="VEuPathDB" id="TrichDB:TVAGG3_0978470"/>
<keyword evidence="2" id="KW-1185">Reference proteome</keyword>
<dbReference type="InParanoid" id="A2DRW7"/>
<evidence type="ECO:0000313" key="2">
    <source>
        <dbReference type="Proteomes" id="UP000001542"/>
    </source>
</evidence>
<reference evidence="1" key="2">
    <citation type="journal article" date="2007" name="Science">
        <title>Draft genome sequence of the sexually transmitted pathogen Trichomonas vaginalis.</title>
        <authorList>
            <person name="Carlton J.M."/>
            <person name="Hirt R.P."/>
            <person name="Silva J.C."/>
            <person name="Delcher A.L."/>
            <person name="Schatz M."/>
            <person name="Zhao Q."/>
            <person name="Wortman J.R."/>
            <person name="Bidwell S.L."/>
            <person name="Alsmark U.C.M."/>
            <person name="Besteiro S."/>
            <person name="Sicheritz-Ponten T."/>
            <person name="Noel C.J."/>
            <person name="Dacks J.B."/>
            <person name="Foster P.G."/>
            <person name="Simillion C."/>
            <person name="Van de Peer Y."/>
            <person name="Miranda-Saavedra D."/>
            <person name="Barton G.J."/>
            <person name="Westrop G.D."/>
            <person name="Mueller S."/>
            <person name="Dessi D."/>
            <person name="Fiori P.L."/>
            <person name="Ren Q."/>
            <person name="Paulsen I."/>
            <person name="Zhang H."/>
            <person name="Bastida-Corcuera F.D."/>
            <person name="Simoes-Barbosa A."/>
            <person name="Brown M.T."/>
            <person name="Hayes R.D."/>
            <person name="Mukherjee M."/>
            <person name="Okumura C.Y."/>
            <person name="Schneider R."/>
            <person name="Smith A.J."/>
            <person name="Vanacova S."/>
            <person name="Villalvazo M."/>
            <person name="Haas B.J."/>
            <person name="Pertea M."/>
            <person name="Feldblyum T.V."/>
            <person name="Utterback T.R."/>
            <person name="Shu C.L."/>
            <person name="Osoegawa K."/>
            <person name="de Jong P.J."/>
            <person name="Hrdy I."/>
            <person name="Horvathova L."/>
            <person name="Zubacova Z."/>
            <person name="Dolezal P."/>
            <person name="Malik S.B."/>
            <person name="Logsdon J.M. Jr."/>
            <person name="Henze K."/>
            <person name="Gupta A."/>
            <person name="Wang C.C."/>
            <person name="Dunne R.L."/>
            <person name="Upcroft J.A."/>
            <person name="Upcroft P."/>
            <person name="White O."/>
            <person name="Salzberg S.L."/>
            <person name="Tang P."/>
            <person name="Chiu C.-H."/>
            <person name="Lee Y.-S."/>
            <person name="Embley T.M."/>
            <person name="Coombs G.H."/>
            <person name="Mottram J.C."/>
            <person name="Tachezy J."/>
            <person name="Fraser-Liggett C.M."/>
            <person name="Johnson P.J."/>
        </authorList>
    </citation>
    <scope>NUCLEOTIDE SEQUENCE [LARGE SCALE GENOMIC DNA]</scope>
    <source>
        <strain evidence="1">G3</strain>
    </source>
</reference>
<reference evidence="1" key="1">
    <citation type="submission" date="2006-10" db="EMBL/GenBank/DDBJ databases">
        <authorList>
            <person name="Amadeo P."/>
            <person name="Zhao Q."/>
            <person name="Wortman J."/>
            <person name="Fraser-Liggett C."/>
            <person name="Carlton J."/>
        </authorList>
    </citation>
    <scope>NUCLEOTIDE SEQUENCE</scope>
    <source>
        <strain evidence="1">G3</strain>
    </source>
</reference>
<protein>
    <submittedName>
        <fullName evidence="1">Uncharacterized protein</fullName>
    </submittedName>
</protein>
<accession>A2DRW7</accession>
<dbReference type="RefSeq" id="XP_001329137.1">
    <property type="nucleotide sequence ID" value="XM_001329102.1"/>
</dbReference>